<dbReference type="Pfam" id="PF13596">
    <property type="entry name" value="PAS_10"/>
    <property type="match status" value="1"/>
</dbReference>
<name>A0A091BQ43_STREI</name>
<dbReference type="InterPro" id="IPR035965">
    <property type="entry name" value="PAS-like_dom_sf"/>
</dbReference>
<dbReference type="PANTHER" id="PTHR39966:SF3">
    <property type="entry name" value="DUF438 DOMAIN-CONTAINING PROTEIN"/>
    <property type="match status" value="1"/>
</dbReference>
<sequence>MTENRIEVLKDILLRLHHGADADSVQEDFNQTFKGVSALEISMMEHELMGDETGITFEDVMGLCNVHANLFKGAVSDVDVPDAEQEGHPVYVFKQENLALRSAMLRIRRIIENYEKPENADFRDDLLRGLKFQMGLLGQFDNHYKRKEELFFPLMEQHGHDAPPRVMWGVDDDIRELFKKAQAAVGKLPEISISEVSQAFETFAHEFEEMIFKEEAILLMILLEALTQDDWLAIADESDAYGYAIIKPMAKWQPKRESFDSEKSESASVAVNSDDFCQTNAESNDSQLTKVIDTPEGQFTISFTPKKEKPAVDRTTAQPFGNGYLSVEQANLILNHLPLEISFVNKDDIFQYFNDNTVPEKMVFKRTPSQIGRNVELCHPPKVLDKVKKVFKLLRSGERDKVVMWFKSEKMGKFIHITYAAVRDENDEFQGVLEYVQDIQEFLDIDSDVKRDI</sequence>
<dbReference type="RefSeq" id="WP_039696849.1">
    <property type="nucleotide sequence ID" value="NZ_AUZH01000020.1"/>
</dbReference>
<dbReference type="InterPro" id="IPR012312">
    <property type="entry name" value="Hemerythrin-like"/>
</dbReference>
<dbReference type="Gene3D" id="3.30.450.20">
    <property type="entry name" value="PAS domain"/>
    <property type="match status" value="1"/>
</dbReference>
<dbReference type="Proteomes" id="UP000182793">
    <property type="component" value="Unassembled WGS sequence"/>
</dbReference>
<dbReference type="EMBL" id="AUZH01000020">
    <property type="protein sequence ID" value="KFN87811.1"/>
    <property type="molecule type" value="Genomic_DNA"/>
</dbReference>
<feature type="domain" description="DUF438" evidence="2">
    <location>
        <begin position="9"/>
        <end position="76"/>
    </location>
</feature>
<protein>
    <submittedName>
        <fullName evidence="3">Hemerythrin HHE cation-binding protein</fullName>
    </submittedName>
</protein>
<dbReference type="SUPFAM" id="SSF55785">
    <property type="entry name" value="PYP-like sensor domain (PAS domain)"/>
    <property type="match status" value="1"/>
</dbReference>
<dbReference type="Gene3D" id="1.20.120.520">
    <property type="entry name" value="nmb1532 protein domain like"/>
    <property type="match status" value="1"/>
</dbReference>
<dbReference type="EMBL" id="FOTG01000007">
    <property type="protein sequence ID" value="SFL32938.1"/>
    <property type="molecule type" value="Genomic_DNA"/>
</dbReference>
<reference evidence="4 6" key="2">
    <citation type="submission" date="2016-10" db="EMBL/GenBank/DDBJ databases">
        <authorList>
            <person name="Varghese N."/>
            <person name="Submissions S."/>
        </authorList>
    </citation>
    <scope>NUCLEOTIDE SEQUENCE [LARGE SCALE GENOMIC DNA]</scope>
    <source>
        <strain evidence="4 6">JB1</strain>
    </source>
</reference>
<evidence type="ECO:0000313" key="4">
    <source>
        <dbReference type="EMBL" id="SFL32938.1"/>
    </source>
</evidence>
<comment type="caution">
    <text evidence="3">The sequence shown here is derived from an EMBL/GenBank/DDBJ whole genome shotgun (WGS) entry which is preliminary data.</text>
</comment>
<proteinExistence type="predicted"/>
<evidence type="ECO:0000259" key="1">
    <source>
        <dbReference type="Pfam" id="PF01814"/>
    </source>
</evidence>
<dbReference type="Pfam" id="PF01814">
    <property type="entry name" value="Hemerythrin"/>
    <property type="match status" value="1"/>
</dbReference>
<dbReference type="Proteomes" id="UP000029382">
    <property type="component" value="Unassembled WGS sequence"/>
</dbReference>
<evidence type="ECO:0000259" key="2">
    <source>
        <dbReference type="Pfam" id="PF04282"/>
    </source>
</evidence>
<dbReference type="GO" id="GO:0005886">
    <property type="term" value="C:plasma membrane"/>
    <property type="evidence" value="ECO:0007669"/>
    <property type="project" value="TreeGrafter"/>
</dbReference>
<reference evidence="3 5" key="1">
    <citation type="journal article" date="2014" name="Genome Announc.">
        <title>Draft Genome Sequences of Streptococcus bovis Strains ATCC 33317 and JB1.</title>
        <authorList>
            <person name="Benahmed F.H."/>
            <person name="Gopinath G.R."/>
            <person name="Harbottle H."/>
            <person name="Cotta M.A."/>
            <person name="Luo Y."/>
            <person name="Henderson C."/>
            <person name="Teri P."/>
            <person name="Soppet D."/>
            <person name="Rasmussen M."/>
            <person name="Whitehead T.R."/>
            <person name="Davidson M."/>
        </authorList>
    </citation>
    <scope>NUCLEOTIDE SEQUENCE [LARGE SCALE GENOMIC DNA]</scope>
    <source>
        <strain evidence="3 5">JB1</strain>
    </source>
</reference>
<gene>
    <name evidence="3" type="ORF">H702_06095</name>
    <name evidence="4" type="ORF">SAMN02910290_01411</name>
</gene>
<organism evidence="3 5">
    <name type="scientific">Streptococcus equinus JB1</name>
    <dbReference type="NCBI Taxonomy" id="1294274"/>
    <lineage>
        <taxon>Bacteria</taxon>
        <taxon>Bacillati</taxon>
        <taxon>Bacillota</taxon>
        <taxon>Bacilli</taxon>
        <taxon>Lactobacillales</taxon>
        <taxon>Streptococcaceae</taxon>
        <taxon>Streptococcus</taxon>
    </lineage>
</organism>
<dbReference type="InterPro" id="IPR007380">
    <property type="entry name" value="DUF438"/>
</dbReference>
<accession>A0A091BQ43</accession>
<evidence type="ECO:0000313" key="5">
    <source>
        <dbReference type="Proteomes" id="UP000029382"/>
    </source>
</evidence>
<dbReference type="PANTHER" id="PTHR39966">
    <property type="entry name" value="BLL2471 PROTEIN-RELATED"/>
    <property type="match status" value="1"/>
</dbReference>
<dbReference type="Pfam" id="PF04282">
    <property type="entry name" value="DUF438"/>
    <property type="match status" value="1"/>
</dbReference>
<feature type="domain" description="Hemerythrin-like" evidence="1">
    <location>
        <begin position="88"/>
        <end position="220"/>
    </location>
</feature>
<evidence type="ECO:0000313" key="3">
    <source>
        <dbReference type="EMBL" id="KFN87811.1"/>
    </source>
</evidence>
<keyword evidence="6" id="KW-1185">Reference proteome</keyword>
<evidence type="ECO:0000313" key="6">
    <source>
        <dbReference type="Proteomes" id="UP000182793"/>
    </source>
</evidence>
<dbReference type="AlphaFoldDB" id="A0A091BQ43"/>